<accession>A0A917QEI9</accession>
<evidence type="ECO:0000313" key="1">
    <source>
        <dbReference type="EMBL" id="GGK46691.1"/>
    </source>
</evidence>
<proteinExistence type="predicted"/>
<protein>
    <submittedName>
        <fullName evidence="1">Uncharacterized protein</fullName>
    </submittedName>
</protein>
<sequence>MSIAVCRGEKKAHYVLVVKGNQPTLHDALRSLPWKEVTARCYEREAGHGRRETR</sequence>
<dbReference type="RefSeq" id="WP_189320094.1">
    <property type="nucleotide sequence ID" value="NZ_BMPQ01000001.1"/>
</dbReference>
<keyword evidence="2" id="KW-1185">Reference proteome</keyword>
<organism evidence="1 2">
    <name type="scientific">Streptomyces flaveus</name>
    <dbReference type="NCBI Taxonomy" id="66370"/>
    <lineage>
        <taxon>Bacteria</taxon>
        <taxon>Bacillati</taxon>
        <taxon>Actinomycetota</taxon>
        <taxon>Actinomycetes</taxon>
        <taxon>Kitasatosporales</taxon>
        <taxon>Streptomycetaceae</taxon>
        <taxon>Streptomyces</taxon>
        <taxon>Streptomyces aurantiacus group</taxon>
    </lineage>
</organism>
<dbReference type="AlphaFoldDB" id="A0A917QEI9"/>
<comment type="caution">
    <text evidence="1">The sequence shown here is derived from an EMBL/GenBank/DDBJ whole genome shotgun (WGS) entry which is preliminary data.</text>
</comment>
<reference evidence="1" key="2">
    <citation type="submission" date="2020-09" db="EMBL/GenBank/DDBJ databases">
        <authorList>
            <person name="Sun Q."/>
            <person name="Ohkuma M."/>
        </authorList>
    </citation>
    <scope>NUCLEOTIDE SEQUENCE</scope>
    <source>
        <strain evidence="1">JCM 3035</strain>
    </source>
</reference>
<dbReference type="EMBL" id="BMPQ01000001">
    <property type="protein sequence ID" value="GGK46691.1"/>
    <property type="molecule type" value="Genomic_DNA"/>
</dbReference>
<name>A0A917QEI9_9ACTN</name>
<reference evidence="1" key="1">
    <citation type="journal article" date="2014" name="Int. J. Syst. Evol. Microbiol.">
        <title>Complete genome sequence of Corynebacterium casei LMG S-19264T (=DSM 44701T), isolated from a smear-ripened cheese.</title>
        <authorList>
            <consortium name="US DOE Joint Genome Institute (JGI-PGF)"/>
            <person name="Walter F."/>
            <person name="Albersmeier A."/>
            <person name="Kalinowski J."/>
            <person name="Ruckert C."/>
        </authorList>
    </citation>
    <scope>NUCLEOTIDE SEQUENCE</scope>
    <source>
        <strain evidence="1">JCM 3035</strain>
    </source>
</reference>
<gene>
    <name evidence="1" type="ORF">GCM10010094_03360</name>
</gene>
<evidence type="ECO:0000313" key="2">
    <source>
        <dbReference type="Proteomes" id="UP000637788"/>
    </source>
</evidence>
<dbReference type="Proteomes" id="UP000637788">
    <property type="component" value="Unassembled WGS sequence"/>
</dbReference>